<feature type="region of interest" description="Disordered" evidence="1">
    <location>
        <begin position="1"/>
        <end position="21"/>
    </location>
</feature>
<feature type="compositionally biased region" description="Low complexity" evidence="1">
    <location>
        <begin position="94"/>
        <end position="117"/>
    </location>
</feature>
<accession>A0A4Y9YW23</accession>
<evidence type="ECO:0000256" key="1">
    <source>
        <dbReference type="SAM" id="MobiDB-lite"/>
    </source>
</evidence>
<proteinExistence type="predicted"/>
<keyword evidence="2" id="KW-0472">Membrane</keyword>
<keyword evidence="4" id="KW-1185">Reference proteome</keyword>
<comment type="caution">
    <text evidence="3">The sequence shown here is derived from an EMBL/GenBank/DDBJ whole genome shotgun (WGS) entry which is preliminary data.</text>
</comment>
<feature type="region of interest" description="Disordered" evidence="1">
    <location>
        <begin position="44"/>
        <end position="161"/>
    </location>
</feature>
<evidence type="ECO:0000256" key="2">
    <source>
        <dbReference type="SAM" id="Phobius"/>
    </source>
</evidence>
<gene>
    <name evidence="3" type="ORF">EVG20_g4301</name>
</gene>
<dbReference type="Proteomes" id="UP000298327">
    <property type="component" value="Unassembled WGS sequence"/>
</dbReference>
<sequence>MPSPTAPSPDDEPRPKKPYVSPWIPVSLVSFQTHLSDVHNIRAPACHNLSGPGGPPSHAAPTPKRASTPGTLRRILDGSSAPPPRRATVRNPGAAGSSRVPRSAASSSSPSSHTLSSAPPPRRVNRSSTVAIPGFVSRAPTTPPTSPTKPSVANSSQNKATEADDSFNAPLYILKAFSIATGLVVAGGVTVVWGVKTYLGVRDVRPSPNPAALLPHPNNVSYNLALPSFFVCESSSLTAYQCLDGGVRCTHAIYAPNEHAVPRVSHPSTTFFGAPPSDLSILFPESLRCDIDLIFCFTRDVNIIFPGRPTDRYRAMVMVGGTGAAVEGI</sequence>
<feature type="transmembrane region" description="Helical" evidence="2">
    <location>
        <begin position="172"/>
        <end position="195"/>
    </location>
</feature>
<evidence type="ECO:0000313" key="4">
    <source>
        <dbReference type="Proteomes" id="UP000298327"/>
    </source>
</evidence>
<organism evidence="3 4">
    <name type="scientific">Dentipellis fragilis</name>
    <dbReference type="NCBI Taxonomy" id="205917"/>
    <lineage>
        <taxon>Eukaryota</taxon>
        <taxon>Fungi</taxon>
        <taxon>Dikarya</taxon>
        <taxon>Basidiomycota</taxon>
        <taxon>Agaricomycotina</taxon>
        <taxon>Agaricomycetes</taxon>
        <taxon>Russulales</taxon>
        <taxon>Hericiaceae</taxon>
        <taxon>Dentipellis</taxon>
    </lineage>
</organism>
<dbReference type="EMBL" id="SEOQ01000218">
    <property type="protein sequence ID" value="TFY66786.1"/>
    <property type="molecule type" value="Genomic_DNA"/>
</dbReference>
<protein>
    <submittedName>
        <fullName evidence="3">Uncharacterized protein</fullName>
    </submittedName>
</protein>
<evidence type="ECO:0000313" key="3">
    <source>
        <dbReference type="EMBL" id="TFY66786.1"/>
    </source>
</evidence>
<reference evidence="3 4" key="1">
    <citation type="submission" date="2019-02" db="EMBL/GenBank/DDBJ databases">
        <title>Genome sequencing of the rare red list fungi Dentipellis fragilis.</title>
        <authorList>
            <person name="Buettner E."/>
            <person name="Kellner H."/>
        </authorList>
    </citation>
    <scope>NUCLEOTIDE SEQUENCE [LARGE SCALE GENOMIC DNA]</scope>
    <source>
        <strain evidence="3 4">DSM 105465</strain>
    </source>
</reference>
<keyword evidence="2" id="KW-0812">Transmembrane</keyword>
<dbReference type="AlphaFoldDB" id="A0A4Y9YW23"/>
<name>A0A4Y9YW23_9AGAM</name>
<keyword evidence="2" id="KW-1133">Transmembrane helix</keyword>